<protein>
    <recommendedName>
        <fullName evidence="5">Secreted protein</fullName>
    </recommendedName>
</protein>
<sequence length="68" mass="6914">MTRAKKILVLSAVTAGFVVTTAGPALASQQATSVADQHSSVETLGNRHGASEPLVLGTDAETDNRHGA</sequence>
<evidence type="ECO:0000313" key="3">
    <source>
        <dbReference type="EMBL" id="OEV05143.1"/>
    </source>
</evidence>
<dbReference type="Proteomes" id="UP000176101">
    <property type="component" value="Unassembled WGS sequence"/>
</dbReference>
<accession>A0A1E7KMK2</accession>
<dbReference type="AlphaFoldDB" id="A0A1E7KMK2"/>
<name>A0A1E7KMK2_9ACTN</name>
<feature type="signal peptide" evidence="2">
    <location>
        <begin position="1"/>
        <end position="27"/>
    </location>
</feature>
<evidence type="ECO:0000313" key="4">
    <source>
        <dbReference type="Proteomes" id="UP000176101"/>
    </source>
</evidence>
<keyword evidence="2" id="KW-0732">Signal</keyword>
<comment type="caution">
    <text evidence="3">The sequence shown here is derived from an EMBL/GenBank/DDBJ whole genome shotgun (WGS) entry which is preliminary data.</text>
</comment>
<proteinExistence type="predicted"/>
<evidence type="ECO:0000256" key="2">
    <source>
        <dbReference type="SAM" id="SignalP"/>
    </source>
</evidence>
<organism evidence="3 4">
    <name type="scientific">Streptomyces oceani</name>
    <dbReference type="NCBI Taxonomy" id="1075402"/>
    <lineage>
        <taxon>Bacteria</taxon>
        <taxon>Bacillati</taxon>
        <taxon>Actinomycetota</taxon>
        <taxon>Actinomycetes</taxon>
        <taxon>Kitasatosporales</taxon>
        <taxon>Streptomycetaceae</taxon>
        <taxon>Streptomyces</taxon>
    </lineage>
</organism>
<keyword evidence="4" id="KW-1185">Reference proteome</keyword>
<reference evidence="3 4" key="1">
    <citation type="journal article" date="2016" name="Front. Microbiol.">
        <title>Comparative Genomics Analysis of Streptomyces Species Reveals Their Adaptation to the Marine Environment and Their Diversity at the Genomic Level.</title>
        <authorList>
            <person name="Tian X."/>
            <person name="Zhang Z."/>
            <person name="Yang T."/>
            <person name="Chen M."/>
            <person name="Li J."/>
            <person name="Chen F."/>
            <person name="Yang J."/>
            <person name="Li W."/>
            <person name="Zhang B."/>
            <person name="Zhang Z."/>
            <person name="Wu J."/>
            <person name="Zhang C."/>
            <person name="Long L."/>
            <person name="Xiao J."/>
        </authorList>
    </citation>
    <scope>NUCLEOTIDE SEQUENCE [LARGE SCALE GENOMIC DNA]</scope>
    <source>
        <strain evidence="3 4">SCSIO 02100</strain>
    </source>
</reference>
<dbReference type="RefSeq" id="WP_070195174.1">
    <property type="nucleotide sequence ID" value="NZ_LJGU01000104.1"/>
</dbReference>
<feature type="region of interest" description="Disordered" evidence="1">
    <location>
        <begin position="29"/>
        <end position="68"/>
    </location>
</feature>
<feature type="compositionally biased region" description="Polar residues" evidence="1">
    <location>
        <begin position="29"/>
        <end position="43"/>
    </location>
</feature>
<dbReference type="EMBL" id="LJGU01000104">
    <property type="protein sequence ID" value="OEV05143.1"/>
    <property type="molecule type" value="Genomic_DNA"/>
</dbReference>
<feature type="chain" id="PRO_5009196630" description="Secreted protein" evidence="2">
    <location>
        <begin position="28"/>
        <end position="68"/>
    </location>
</feature>
<gene>
    <name evidence="3" type="ORF">AN216_03920</name>
</gene>
<evidence type="ECO:0000256" key="1">
    <source>
        <dbReference type="SAM" id="MobiDB-lite"/>
    </source>
</evidence>
<evidence type="ECO:0008006" key="5">
    <source>
        <dbReference type="Google" id="ProtNLM"/>
    </source>
</evidence>